<reference evidence="2" key="1">
    <citation type="journal article" date="2021" name="Nat. Commun.">
        <title>Genetic determinants of endophytism in the Arabidopsis root mycobiome.</title>
        <authorList>
            <person name="Mesny F."/>
            <person name="Miyauchi S."/>
            <person name="Thiergart T."/>
            <person name="Pickel B."/>
            <person name="Atanasova L."/>
            <person name="Karlsson M."/>
            <person name="Huettel B."/>
            <person name="Barry K.W."/>
            <person name="Haridas S."/>
            <person name="Chen C."/>
            <person name="Bauer D."/>
            <person name="Andreopoulos W."/>
            <person name="Pangilinan J."/>
            <person name="LaButti K."/>
            <person name="Riley R."/>
            <person name="Lipzen A."/>
            <person name="Clum A."/>
            <person name="Drula E."/>
            <person name="Henrissat B."/>
            <person name="Kohler A."/>
            <person name="Grigoriev I.V."/>
            <person name="Martin F.M."/>
            <person name="Hacquard S."/>
        </authorList>
    </citation>
    <scope>NUCLEOTIDE SEQUENCE</scope>
    <source>
        <strain evidence="2">MPI-CAGE-AT-0147</strain>
    </source>
</reference>
<evidence type="ECO:0000313" key="2">
    <source>
        <dbReference type="EMBL" id="KAH7146054.1"/>
    </source>
</evidence>
<sequence length="81" mass="8846">MLACVMLVCDAVCCCVLPMSSFAPSPLCPLAVFTSALLPPQSQSYHLHLLLALHFPSHLLALLNLTSTRSPNITRYRHLNA</sequence>
<dbReference type="Proteomes" id="UP000738349">
    <property type="component" value="Unassembled WGS sequence"/>
</dbReference>
<gene>
    <name evidence="2" type="ORF">EDB81DRAFT_794371</name>
</gene>
<feature type="chain" id="PRO_5040214160" description="Secreted protein" evidence="1">
    <location>
        <begin position="19"/>
        <end position="81"/>
    </location>
</feature>
<organism evidence="2 3">
    <name type="scientific">Dactylonectria macrodidyma</name>
    <dbReference type="NCBI Taxonomy" id="307937"/>
    <lineage>
        <taxon>Eukaryota</taxon>
        <taxon>Fungi</taxon>
        <taxon>Dikarya</taxon>
        <taxon>Ascomycota</taxon>
        <taxon>Pezizomycotina</taxon>
        <taxon>Sordariomycetes</taxon>
        <taxon>Hypocreomycetidae</taxon>
        <taxon>Hypocreales</taxon>
        <taxon>Nectriaceae</taxon>
        <taxon>Dactylonectria</taxon>
    </lineage>
</organism>
<evidence type="ECO:0008006" key="4">
    <source>
        <dbReference type="Google" id="ProtNLM"/>
    </source>
</evidence>
<proteinExistence type="predicted"/>
<comment type="caution">
    <text evidence="2">The sequence shown here is derived from an EMBL/GenBank/DDBJ whole genome shotgun (WGS) entry which is preliminary data.</text>
</comment>
<name>A0A9P9EUW3_9HYPO</name>
<feature type="signal peptide" evidence="1">
    <location>
        <begin position="1"/>
        <end position="18"/>
    </location>
</feature>
<dbReference type="AlphaFoldDB" id="A0A9P9EUW3"/>
<protein>
    <recommendedName>
        <fullName evidence="4">Secreted protein</fullName>
    </recommendedName>
</protein>
<evidence type="ECO:0000256" key="1">
    <source>
        <dbReference type="SAM" id="SignalP"/>
    </source>
</evidence>
<keyword evidence="3" id="KW-1185">Reference proteome</keyword>
<dbReference type="EMBL" id="JAGMUV010000008">
    <property type="protein sequence ID" value="KAH7146054.1"/>
    <property type="molecule type" value="Genomic_DNA"/>
</dbReference>
<keyword evidence="1" id="KW-0732">Signal</keyword>
<evidence type="ECO:0000313" key="3">
    <source>
        <dbReference type="Proteomes" id="UP000738349"/>
    </source>
</evidence>
<accession>A0A9P9EUW3</accession>